<keyword evidence="3" id="KW-0479">Metal-binding</keyword>
<evidence type="ECO:0000256" key="5">
    <source>
        <dbReference type="ARBA" id="ARBA00023211"/>
    </source>
</evidence>
<dbReference type="EMBL" id="CP030239">
    <property type="protein sequence ID" value="AWX94440.1"/>
    <property type="molecule type" value="Genomic_DNA"/>
</dbReference>
<dbReference type="Proteomes" id="UP000249922">
    <property type="component" value="Chromosome"/>
</dbReference>
<protein>
    <recommendedName>
        <fullName evidence="8">Peptidase M20 dimerisation domain-containing protein</fullName>
    </recommendedName>
</protein>
<name>A0ABM6WUU7_9RHOB</name>
<keyword evidence="4" id="KW-0378">Hydrolase</keyword>
<dbReference type="Gene3D" id="3.40.630.10">
    <property type="entry name" value="Zn peptidases"/>
    <property type="match status" value="1"/>
</dbReference>
<organism evidence="6 7">
    <name type="scientific">Paracoccus mutanolyticus</name>
    <dbReference type="NCBI Taxonomy" id="1499308"/>
    <lineage>
        <taxon>Bacteria</taxon>
        <taxon>Pseudomonadati</taxon>
        <taxon>Pseudomonadota</taxon>
        <taxon>Alphaproteobacteria</taxon>
        <taxon>Rhodobacterales</taxon>
        <taxon>Paracoccaceae</taxon>
        <taxon>Paracoccus</taxon>
    </lineage>
</organism>
<sequence>MLHGAGAAERACGRVAILPSGATHDARIIARRIPAAMLFVKSIGGISHDVREDTPEEDIILAAEAVMTPYAAEQLCEQL</sequence>
<dbReference type="InterPro" id="IPR002933">
    <property type="entry name" value="Peptidase_M20"/>
</dbReference>
<evidence type="ECO:0000313" key="6">
    <source>
        <dbReference type="EMBL" id="AWX94440.1"/>
    </source>
</evidence>
<accession>A0ABM6WUU7</accession>
<comment type="subunit">
    <text evidence="2">Homodimer.</text>
</comment>
<gene>
    <name evidence="6" type="ORF">DPM13_08935</name>
</gene>
<evidence type="ECO:0000313" key="7">
    <source>
        <dbReference type="Proteomes" id="UP000249922"/>
    </source>
</evidence>
<keyword evidence="7" id="KW-1185">Reference proteome</keyword>
<comment type="cofactor">
    <cofactor evidence="1">
        <name>Mn(2+)</name>
        <dbReference type="ChEBI" id="CHEBI:29035"/>
    </cofactor>
</comment>
<keyword evidence="5" id="KW-0464">Manganese</keyword>
<dbReference type="InterPro" id="IPR010158">
    <property type="entry name" value="Amidase_Cbmase"/>
</dbReference>
<dbReference type="Pfam" id="PF01546">
    <property type="entry name" value="Peptidase_M20"/>
    <property type="match status" value="1"/>
</dbReference>
<evidence type="ECO:0008006" key="8">
    <source>
        <dbReference type="Google" id="ProtNLM"/>
    </source>
</evidence>
<reference evidence="6 7" key="1">
    <citation type="submission" date="2018-06" db="EMBL/GenBank/DDBJ databases">
        <title>Complete genome sequence of Paracoccus mutanolyticus strain RSP-02 isolated from cellulosic waste.</title>
        <authorList>
            <person name="Amrutha R.N."/>
            <person name="Shrivastav A."/>
            <person name="Buddana S.K."/>
            <person name="Deshpande U."/>
            <person name="Prakasham R.S."/>
        </authorList>
    </citation>
    <scope>NUCLEOTIDE SEQUENCE [LARGE SCALE GENOMIC DNA]</scope>
    <source>
        <strain evidence="6 7">RSP-02</strain>
    </source>
</reference>
<evidence type="ECO:0000256" key="2">
    <source>
        <dbReference type="ARBA" id="ARBA00011738"/>
    </source>
</evidence>
<evidence type="ECO:0000256" key="4">
    <source>
        <dbReference type="ARBA" id="ARBA00022801"/>
    </source>
</evidence>
<dbReference type="PANTHER" id="PTHR32494:SF19">
    <property type="entry name" value="ALLANTOATE DEIMINASE-RELATED"/>
    <property type="match status" value="1"/>
</dbReference>
<dbReference type="PANTHER" id="PTHR32494">
    <property type="entry name" value="ALLANTOATE DEIMINASE-RELATED"/>
    <property type="match status" value="1"/>
</dbReference>
<evidence type="ECO:0000256" key="1">
    <source>
        <dbReference type="ARBA" id="ARBA00001936"/>
    </source>
</evidence>
<proteinExistence type="predicted"/>
<dbReference type="SUPFAM" id="SSF53187">
    <property type="entry name" value="Zn-dependent exopeptidases"/>
    <property type="match status" value="1"/>
</dbReference>
<evidence type="ECO:0000256" key="3">
    <source>
        <dbReference type="ARBA" id="ARBA00022723"/>
    </source>
</evidence>